<dbReference type="Pfam" id="PF19030">
    <property type="entry name" value="TSP1_ADAMTS"/>
    <property type="match status" value="3"/>
</dbReference>
<accession>A0A3M6TGZ2</accession>
<keyword evidence="2" id="KW-0964">Secreted</keyword>
<dbReference type="Gene3D" id="2.20.100.10">
    <property type="entry name" value="Thrombospondin type-1 (TSP1) repeat"/>
    <property type="match status" value="2"/>
</dbReference>
<feature type="domain" description="PLAC" evidence="5">
    <location>
        <begin position="221"/>
        <end position="261"/>
    </location>
</feature>
<dbReference type="PROSITE" id="PS50900">
    <property type="entry name" value="PLAC"/>
    <property type="match status" value="1"/>
</dbReference>
<dbReference type="PANTHER" id="PTHR13723">
    <property type="entry name" value="ADAMTS A DISINTEGRIN AND METALLOPROTEASE WITH THROMBOSPONDIN MOTIFS PROTEASE"/>
    <property type="match status" value="1"/>
</dbReference>
<comment type="caution">
    <text evidence="6">The sequence shown here is derived from an EMBL/GenBank/DDBJ whole genome shotgun (WGS) entry which is preliminary data.</text>
</comment>
<evidence type="ECO:0000256" key="3">
    <source>
        <dbReference type="ARBA" id="ARBA00022729"/>
    </source>
</evidence>
<keyword evidence="3" id="KW-0732">Signal</keyword>
<dbReference type="GO" id="GO:0005576">
    <property type="term" value="C:extracellular region"/>
    <property type="evidence" value="ECO:0007669"/>
    <property type="project" value="UniProtKB-SubCell"/>
</dbReference>
<organism evidence="6 7">
    <name type="scientific">Pocillopora damicornis</name>
    <name type="common">Cauliflower coral</name>
    <name type="synonym">Millepora damicornis</name>
    <dbReference type="NCBI Taxonomy" id="46731"/>
    <lineage>
        <taxon>Eukaryota</taxon>
        <taxon>Metazoa</taxon>
        <taxon>Cnidaria</taxon>
        <taxon>Anthozoa</taxon>
        <taxon>Hexacorallia</taxon>
        <taxon>Scleractinia</taxon>
        <taxon>Astrocoeniina</taxon>
        <taxon>Pocilloporidae</taxon>
        <taxon>Pocillopora</taxon>
    </lineage>
</organism>
<dbReference type="InterPro" id="IPR050439">
    <property type="entry name" value="ADAMTS_ADAMTS-like"/>
</dbReference>
<name>A0A3M6TGZ2_POCDA</name>
<gene>
    <name evidence="6" type="ORF">pdam_00009899</name>
</gene>
<dbReference type="InterPro" id="IPR036383">
    <property type="entry name" value="TSP1_rpt_sf"/>
</dbReference>
<keyword evidence="7" id="KW-1185">Reference proteome</keyword>
<dbReference type="PROSITE" id="PS50092">
    <property type="entry name" value="TSP1"/>
    <property type="match status" value="3"/>
</dbReference>
<sequence>WAVSPWRPCSKTCGKGLQYRSVRCMRQTTNGTTVESPNHLCPRDKPSGVQNCIKKACHLNWVVGPWSHCHGLCGVGHRVRNVRCPVAGKCAHGKKPPSRKFCSRESCYQWIIGRWSSNRKKTKYEKKKPKVMFLVALVMTFLTAENDNRLLKDLPQADFGRVPERLTLSCSAGCGSGAQRRSVTCLHRLTRRVGEKCSADSKPASQRQCKVKECKKIDVVLETVCHRDKYSSKQCRAVLRFDLCSTRGWLDLCCKTCEDAGRN</sequence>
<evidence type="ECO:0000259" key="5">
    <source>
        <dbReference type="PROSITE" id="PS50900"/>
    </source>
</evidence>
<evidence type="ECO:0000256" key="2">
    <source>
        <dbReference type="ARBA" id="ARBA00022525"/>
    </source>
</evidence>
<dbReference type="GO" id="GO:0006508">
    <property type="term" value="P:proteolysis"/>
    <property type="evidence" value="ECO:0007669"/>
    <property type="project" value="TreeGrafter"/>
</dbReference>
<protein>
    <recommendedName>
        <fullName evidence="5">PLAC domain-containing protein</fullName>
    </recommendedName>
</protein>
<dbReference type="PANTHER" id="PTHR13723:SF200">
    <property type="entry name" value="ADAM METALLOPEPTIDASE WITH THROMBOSPONDIN TYPE 1 MOTIF B, ISOFORM B"/>
    <property type="match status" value="1"/>
</dbReference>
<evidence type="ECO:0000256" key="1">
    <source>
        <dbReference type="ARBA" id="ARBA00004613"/>
    </source>
</evidence>
<evidence type="ECO:0000313" key="7">
    <source>
        <dbReference type="Proteomes" id="UP000275408"/>
    </source>
</evidence>
<dbReference type="Proteomes" id="UP000275408">
    <property type="component" value="Unassembled WGS sequence"/>
</dbReference>
<feature type="non-terminal residue" evidence="6">
    <location>
        <position position="1"/>
    </location>
</feature>
<dbReference type="EMBL" id="RCHS01003600">
    <property type="protein sequence ID" value="RMX40640.1"/>
    <property type="molecule type" value="Genomic_DNA"/>
</dbReference>
<dbReference type="SMART" id="SM00209">
    <property type="entry name" value="TSP1"/>
    <property type="match status" value="3"/>
</dbReference>
<dbReference type="GO" id="GO:0004222">
    <property type="term" value="F:metalloendopeptidase activity"/>
    <property type="evidence" value="ECO:0007669"/>
    <property type="project" value="TreeGrafter"/>
</dbReference>
<proteinExistence type="predicted"/>
<dbReference type="GO" id="GO:0031012">
    <property type="term" value="C:extracellular matrix"/>
    <property type="evidence" value="ECO:0007669"/>
    <property type="project" value="TreeGrafter"/>
</dbReference>
<dbReference type="InterPro" id="IPR000884">
    <property type="entry name" value="TSP1_rpt"/>
</dbReference>
<evidence type="ECO:0000313" key="6">
    <source>
        <dbReference type="EMBL" id="RMX40640.1"/>
    </source>
</evidence>
<reference evidence="6 7" key="1">
    <citation type="journal article" date="2018" name="Sci. Rep.">
        <title>Comparative analysis of the Pocillopora damicornis genome highlights role of immune system in coral evolution.</title>
        <authorList>
            <person name="Cunning R."/>
            <person name="Bay R.A."/>
            <person name="Gillette P."/>
            <person name="Baker A.C."/>
            <person name="Traylor-Knowles N."/>
        </authorList>
    </citation>
    <scope>NUCLEOTIDE SEQUENCE [LARGE SCALE GENOMIC DNA]</scope>
    <source>
        <strain evidence="6">RSMAS</strain>
        <tissue evidence="6">Whole animal</tissue>
    </source>
</reference>
<keyword evidence="4" id="KW-0677">Repeat</keyword>
<dbReference type="OrthoDB" id="10035764at2759"/>
<dbReference type="SUPFAM" id="SSF82895">
    <property type="entry name" value="TSP-1 type 1 repeat"/>
    <property type="match status" value="3"/>
</dbReference>
<dbReference type="GO" id="GO:0030198">
    <property type="term" value="P:extracellular matrix organization"/>
    <property type="evidence" value="ECO:0007669"/>
    <property type="project" value="TreeGrafter"/>
</dbReference>
<comment type="subcellular location">
    <subcellularLocation>
        <location evidence="1">Secreted</location>
    </subcellularLocation>
</comment>
<dbReference type="InterPro" id="IPR010909">
    <property type="entry name" value="PLAC"/>
</dbReference>
<dbReference type="AlphaFoldDB" id="A0A3M6TGZ2"/>
<evidence type="ECO:0000256" key="4">
    <source>
        <dbReference type="ARBA" id="ARBA00022737"/>
    </source>
</evidence>